<feature type="compositionally biased region" description="Basic and acidic residues" evidence="1">
    <location>
        <begin position="196"/>
        <end position="208"/>
    </location>
</feature>
<dbReference type="GO" id="GO:0042797">
    <property type="term" value="P:tRNA transcription by RNA polymerase III"/>
    <property type="evidence" value="ECO:0007669"/>
    <property type="project" value="TreeGrafter"/>
</dbReference>
<evidence type="ECO:0000313" key="3">
    <source>
        <dbReference type="Proteomes" id="UP001143548"/>
    </source>
</evidence>
<sequence>MDPSDDPIIASYDICLTDSEISRYVLQYLDRPTGSAYDDRHGQKPTSFRLKPKTGLVEVDVPINTRVNYDVSKGLRYGDALKKSRSAREGGAFGMAGGFSSGGAGGGGAPSAKVKMEDAAAAAADAKNETASLMRVQTLGGRIKSPEDGDPVYMLAAFRGDKLHLSPVSAVVQLHPQLHHLDALDEMPTKGKGKARKEGDEDRPGESEARAIDVKIKAAEDGEAAQVAGNLDLLKKMQDEKWKEYEWVDAETEESWQLYENYMMHQDVDSLPQLQSAIDSESYLDTMSAPRIDPARPEMTGWAMKQNRMKQREAQQSAEGTTEG</sequence>
<dbReference type="AlphaFoldDB" id="A0A9W5YJ10"/>
<evidence type="ECO:0000256" key="1">
    <source>
        <dbReference type="SAM" id="MobiDB-lite"/>
    </source>
</evidence>
<dbReference type="Proteomes" id="UP001143548">
    <property type="component" value="Unassembled WGS sequence"/>
</dbReference>
<dbReference type="Pfam" id="PF04801">
    <property type="entry name" value="RPC5"/>
    <property type="match status" value="2"/>
</dbReference>
<dbReference type="InterPro" id="IPR006886">
    <property type="entry name" value="RNA_pol_III_Rpc5"/>
</dbReference>
<feature type="region of interest" description="Disordered" evidence="1">
    <location>
        <begin position="182"/>
        <end position="208"/>
    </location>
</feature>
<evidence type="ECO:0008006" key="4">
    <source>
        <dbReference type="Google" id="ProtNLM"/>
    </source>
</evidence>
<reference evidence="2" key="1">
    <citation type="submission" date="2022-07" db="EMBL/GenBank/DDBJ databases">
        <title>Taxonomy of Aspergillus series Nigri: significant species reduction supported by multi-species coalescent approaches.</title>
        <authorList>
            <person name="Bian C."/>
            <person name="Kusuya Y."/>
            <person name="Sklenar F."/>
            <person name="D'hooge E."/>
            <person name="Yaguchi T."/>
            <person name="Takahashi H."/>
            <person name="Hubka V."/>
        </authorList>
    </citation>
    <scope>NUCLEOTIDE SEQUENCE</scope>
    <source>
        <strain evidence="2">CBS 733.88</strain>
    </source>
</reference>
<dbReference type="PANTHER" id="PTHR12069">
    <property type="entry name" value="DNA-DIRECTED RNA POLYMERASES III 80 KDA POLYPEPTIDE RNA POLYMERASE III SUBUNIT 5"/>
    <property type="match status" value="1"/>
</dbReference>
<accession>A0A9W5YJ10</accession>
<proteinExistence type="predicted"/>
<organism evidence="2 3">
    <name type="scientific">Aspergillus brasiliensis</name>
    <dbReference type="NCBI Taxonomy" id="319629"/>
    <lineage>
        <taxon>Eukaryota</taxon>
        <taxon>Fungi</taxon>
        <taxon>Dikarya</taxon>
        <taxon>Ascomycota</taxon>
        <taxon>Pezizomycotina</taxon>
        <taxon>Eurotiomycetes</taxon>
        <taxon>Eurotiomycetidae</taxon>
        <taxon>Eurotiales</taxon>
        <taxon>Aspergillaceae</taxon>
        <taxon>Aspergillus</taxon>
        <taxon>Aspergillus subgen. Circumdati</taxon>
    </lineage>
</organism>
<evidence type="ECO:0000313" key="2">
    <source>
        <dbReference type="EMBL" id="GKZ17972.1"/>
    </source>
</evidence>
<dbReference type="GO" id="GO:0005666">
    <property type="term" value="C:RNA polymerase III complex"/>
    <property type="evidence" value="ECO:0007669"/>
    <property type="project" value="TreeGrafter"/>
</dbReference>
<name>A0A9W5YJ10_9EURO</name>
<dbReference type="PANTHER" id="PTHR12069:SF0">
    <property type="entry name" value="DNA-DIRECTED RNA POLYMERASE III SUBUNIT RPC5"/>
    <property type="match status" value="1"/>
</dbReference>
<gene>
    <name evidence="2" type="ORF">AbraCBS73388_010913</name>
</gene>
<protein>
    <recommendedName>
        <fullName evidence="4">Sulfite reductase beta subunit</fullName>
    </recommendedName>
</protein>
<dbReference type="EMBL" id="BROQ01000008">
    <property type="protein sequence ID" value="GKZ17972.1"/>
    <property type="molecule type" value="Genomic_DNA"/>
</dbReference>
<comment type="caution">
    <text evidence="2">The sequence shown here is derived from an EMBL/GenBank/DDBJ whole genome shotgun (WGS) entry which is preliminary data.</text>
</comment>